<dbReference type="Pfam" id="PF07814">
    <property type="entry name" value="WAPL"/>
    <property type="match status" value="1"/>
</dbReference>
<dbReference type="HOGENOM" id="CLU_015677_0_0_1"/>
<sequence length="914" mass="98863">MDVPGTRRRPNTYGKGGRKIQVHDIFDFGGQSSYQSTTAVSSLRGPGQPEQPDPPLTHAEISRPGIESMASNATSYSRRDQIGGKLATSLSAKTSSHSPSKSISPSSLFEIQTSDEESSTPKAKRPLKKRKVVFAVTDSPAEANVTKAGKASVPGSYSDGHNLKMKVPRKQMGSEAIGKGASQPLDNAVTKADSRPRKQAPKTTKPNTKQPTDQEERRRRTRPVSPDLLPPTKPAAHKPFRVSSESSTHISDSSESPASSRHSTPKRRRVALDEGTTDSPSPSDLQMTSLRLASEKFRQDLQISSDDEEMIDARRTTRLPPRSRKRLVDRLDAPAARNVGGMASNGPSHLGNPSKQPFSHPVSGTTSPGKTGAAPSSLRADTGPVNTSNTAAPGRPRATYAKQRSYLSDMVDSLENQPGSLSQPSSQPDYLSQMSFTTLDSQVDLVHQDSDDDDFTQIKSIHELRRGGAIRKFDLDLHTIVEDVEAKSRSLRIQALIQLNRKLEDLSLCRHFQDSNTFVRFLGCAHSGLDDVSATLMAVVFQKMSTAEFSSPKTGLQILGALDRLPLHLLSESRSLSKLAKDRNQNLSKLLLRDVAHFTEQIVDDDGPPCMSVNTVFLRAIDGVLRSLIKLKEPLPRLPRPLLDGILGALTNTEEDMQARSGRDSQADATQLLLAILEMACANQELLGSSLSNSRISELGDRIAGILIESRDAQPLMEQSCLRLIVTLSNNEPKVCNGLTNGRLIDTVFQVIEDRFSTLAGLAAREEAFDPAQLDSAILAVGCLLNLAECAEAAREQMLEPGAGGKSLVDRLVGMFNGHVDQTSEAMTMPQTHVLVAFGYISALLCTLCLNAHARKRISDSIVGEGLAELFGQAATFLNHLQTVEAALADNGGSASGFTARFTAVLESVEREAI</sequence>
<protein>
    <recommendedName>
        <fullName evidence="2">Wings apart-like protein C-terminal domain-containing protein</fullName>
    </recommendedName>
</protein>
<dbReference type="eggNOG" id="ENOG502RZXD">
    <property type="taxonomic scope" value="Eukaryota"/>
</dbReference>
<dbReference type="AlphaFoldDB" id="W9Y1V3"/>
<feature type="region of interest" description="Disordered" evidence="1">
    <location>
        <begin position="28"/>
        <end position="399"/>
    </location>
</feature>
<evidence type="ECO:0000256" key="1">
    <source>
        <dbReference type="SAM" id="MobiDB-lite"/>
    </source>
</evidence>
<comment type="caution">
    <text evidence="3">The sequence shown here is derived from an EMBL/GenBank/DDBJ whole genome shotgun (WGS) entry which is preliminary data.</text>
</comment>
<feature type="compositionally biased region" description="Low complexity" evidence="1">
    <location>
        <begin position="243"/>
        <end position="256"/>
    </location>
</feature>
<feature type="compositionally biased region" description="Basic residues" evidence="1">
    <location>
        <begin position="122"/>
        <end position="132"/>
    </location>
</feature>
<dbReference type="GeneID" id="19167542"/>
<reference evidence="3 4" key="1">
    <citation type="submission" date="2013-03" db="EMBL/GenBank/DDBJ databases">
        <title>The Genome Sequence of Capronia epimyces CBS 606.96.</title>
        <authorList>
            <consortium name="The Broad Institute Genomics Platform"/>
            <person name="Cuomo C."/>
            <person name="de Hoog S."/>
            <person name="Gorbushina A."/>
            <person name="Walker B."/>
            <person name="Young S.K."/>
            <person name="Zeng Q."/>
            <person name="Gargeya S."/>
            <person name="Fitzgerald M."/>
            <person name="Haas B."/>
            <person name="Abouelleil A."/>
            <person name="Allen A.W."/>
            <person name="Alvarado L."/>
            <person name="Arachchi H.M."/>
            <person name="Berlin A.M."/>
            <person name="Chapman S.B."/>
            <person name="Gainer-Dewar J."/>
            <person name="Goldberg J."/>
            <person name="Griggs A."/>
            <person name="Gujja S."/>
            <person name="Hansen M."/>
            <person name="Howarth C."/>
            <person name="Imamovic A."/>
            <person name="Ireland A."/>
            <person name="Larimer J."/>
            <person name="McCowan C."/>
            <person name="Murphy C."/>
            <person name="Pearson M."/>
            <person name="Poon T.W."/>
            <person name="Priest M."/>
            <person name="Roberts A."/>
            <person name="Saif S."/>
            <person name="Shea T."/>
            <person name="Sisk P."/>
            <person name="Sykes S."/>
            <person name="Wortman J."/>
            <person name="Nusbaum C."/>
            <person name="Birren B."/>
        </authorList>
    </citation>
    <scope>NUCLEOTIDE SEQUENCE [LARGE SCALE GENOMIC DNA]</scope>
    <source>
        <strain evidence="3 4">CBS 606.96</strain>
    </source>
</reference>
<evidence type="ECO:0000259" key="2">
    <source>
        <dbReference type="Pfam" id="PF07814"/>
    </source>
</evidence>
<dbReference type="EMBL" id="AMGY01000003">
    <property type="protein sequence ID" value="EXJ86463.1"/>
    <property type="molecule type" value="Genomic_DNA"/>
</dbReference>
<proteinExistence type="predicted"/>
<name>W9Y1V3_9EURO</name>
<feature type="compositionally biased region" description="Polar residues" evidence="1">
    <location>
        <begin position="277"/>
        <end position="291"/>
    </location>
</feature>
<dbReference type="OrthoDB" id="78088at2759"/>
<dbReference type="InterPro" id="IPR022771">
    <property type="entry name" value="WAPL_C"/>
</dbReference>
<dbReference type="InterPro" id="IPR011989">
    <property type="entry name" value="ARM-like"/>
</dbReference>
<accession>W9Y1V3</accession>
<evidence type="ECO:0000313" key="4">
    <source>
        <dbReference type="Proteomes" id="UP000019478"/>
    </source>
</evidence>
<dbReference type="Proteomes" id="UP000019478">
    <property type="component" value="Unassembled WGS sequence"/>
</dbReference>
<gene>
    <name evidence="3" type="ORF">A1O3_03414</name>
</gene>
<organism evidence="3 4">
    <name type="scientific">Capronia epimyces CBS 606.96</name>
    <dbReference type="NCBI Taxonomy" id="1182542"/>
    <lineage>
        <taxon>Eukaryota</taxon>
        <taxon>Fungi</taxon>
        <taxon>Dikarya</taxon>
        <taxon>Ascomycota</taxon>
        <taxon>Pezizomycotina</taxon>
        <taxon>Eurotiomycetes</taxon>
        <taxon>Chaetothyriomycetidae</taxon>
        <taxon>Chaetothyriales</taxon>
        <taxon>Herpotrichiellaceae</taxon>
        <taxon>Capronia</taxon>
    </lineage>
</organism>
<feature type="compositionally biased region" description="Low complexity" evidence="1">
    <location>
        <begin position="86"/>
        <end position="107"/>
    </location>
</feature>
<dbReference type="RefSeq" id="XP_007731742.1">
    <property type="nucleotide sequence ID" value="XM_007733552.1"/>
</dbReference>
<feature type="compositionally biased region" description="Polar residues" evidence="1">
    <location>
        <begin position="345"/>
        <end position="369"/>
    </location>
</feature>
<keyword evidence="4" id="KW-1185">Reference proteome</keyword>
<dbReference type="Gene3D" id="1.25.10.10">
    <property type="entry name" value="Leucine-rich Repeat Variant"/>
    <property type="match status" value="1"/>
</dbReference>
<feature type="region of interest" description="Disordered" evidence="1">
    <location>
        <begin position="1"/>
        <end position="20"/>
    </location>
</feature>
<dbReference type="STRING" id="1182542.W9Y1V3"/>
<feature type="domain" description="Wings apart-like protein C-terminal" evidence="2">
    <location>
        <begin position="457"/>
        <end position="792"/>
    </location>
</feature>
<feature type="compositionally biased region" description="Polar residues" evidence="1">
    <location>
        <begin position="30"/>
        <end position="41"/>
    </location>
</feature>
<feature type="compositionally biased region" description="Low complexity" evidence="1">
    <location>
        <begin position="201"/>
        <end position="211"/>
    </location>
</feature>
<evidence type="ECO:0000313" key="3">
    <source>
        <dbReference type="EMBL" id="EXJ86463.1"/>
    </source>
</evidence>